<evidence type="ECO:0000259" key="5">
    <source>
        <dbReference type="PROSITE" id="PS50042"/>
    </source>
</evidence>
<dbReference type="Pfam" id="PF13545">
    <property type="entry name" value="HTH_Crp_2"/>
    <property type="match status" value="1"/>
</dbReference>
<dbReference type="GO" id="GO:0005829">
    <property type="term" value="C:cytosol"/>
    <property type="evidence" value="ECO:0007669"/>
    <property type="project" value="TreeGrafter"/>
</dbReference>
<feature type="region of interest" description="Disordered" evidence="4">
    <location>
        <begin position="232"/>
        <end position="260"/>
    </location>
</feature>
<dbReference type="PANTHER" id="PTHR24567">
    <property type="entry name" value="CRP FAMILY TRANSCRIPTIONAL REGULATORY PROTEIN"/>
    <property type="match status" value="1"/>
</dbReference>
<evidence type="ECO:0000256" key="2">
    <source>
        <dbReference type="ARBA" id="ARBA00023125"/>
    </source>
</evidence>
<dbReference type="SUPFAM" id="SSF51206">
    <property type="entry name" value="cAMP-binding domain-like"/>
    <property type="match status" value="1"/>
</dbReference>
<dbReference type="InterPro" id="IPR012318">
    <property type="entry name" value="HTH_CRP"/>
</dbReference>
<dbReference type="SMART" id="SM00100">
    <property type="entry name" value="cNMP"/>
    <property type="match status" value="1"/>
</dbReference>
<dbReference type="InterPro" id="IPR036390">
    <property type="entry name" value="WH_DNA-bd_sf"/>
</dbReference>
<dbReference type="PROSITE" id="PS51063">
    <property type="entry name" value="HTH_CRP_2"/>
    <property type="match status" value="1"/>
</dbReference>
<feature type="domain" description="Cyclic nucleotide-binding" evidence="5">
    <location>
        <begin position="16"/>
        <end position="118"/>
    </location>
</feature>
<dbReference type="InterPro" id="IPR000595">
    <property type="entry name" value="cNMP-bd_dom"/>
</dbReference>
<dbReference type="EMBL" id="NCDQ01000047">
    <property type="protein sequence ID" value="OYX05095.1"/>
    <property type="molecule type" value="Genomic_DNA"/>
</dbReference>
<feature type="compositionally biased region" description="Basic and acidic residues" evidence="4">
    <location>
        <begin position="241"/>
        <end position="260"/>
    </location>
</feature>
<dbReference type="Gene3D" id="2.60.120.10">
    <property type="entry name" value="Jelly Rolls"/>
    <property type="match status" value="1"/>
</dbReference>
<dbReference type="InterPro" id="IPR050397">
    <property type="entry name" value="Env_Response_Regulators"/>
</dbReference>
<dbReference type="NCBIfam" id="NF006901">
    <property type="entry name" value="PRK09392.1"/>
    <property type="match status" value="1"/>
</dbReference>
<accession>A0A258DAX3</accession>
<keyword evidence="3" id="KW-0804">Transcription</keyword>
<dbReference type="GO" id="GO:0003677">
    <property type="term" value="F:DNA binding"/>
    <property type="evidence" value="ECO:0007669"/>
    <property type="project" value="UniProtKB-KW"/>
</dbReference>
<dbReference type="InterPro" id="IPR036388">
    <property type="entry name" value="WH-like_DNA-bd_sf"/>
</dbReference>
<evidence type="ECO:0000313" key="8">
    <source>
        <dbReference type="Proteomes" id="UP000215616"/>
    </source>
</evidence>
<dbReference type="PROSITE" id="PS50042">
    <property type="entry name" value="CNMP_BINDING_3"/>
    <property type="match status" value="1"/>
</dbReference>
<dbReference type="AlphaFoldDB" id="A0A258DAX3"/>
<keyword evidence="2" id="KW-0238">DNA-binding</keyword>
<dbReference type="Pfam" id="PF00027">
    <property type="entry name" value="cNMP_binding"/>
    <property type="match status" value="1"/>
</dbReference>
<evidence type="ECO:0000256" key="1">
    <source>
        <dbReference type="ARBA" id="ARBA00023015"/>
    </source>
</evidence>
<dbReference type="Proteomes" id="UP000215616">
    <property type="component" value="Unassembled WGS sequence"/>
</dbReference>
<organism evidence="7 8">
    <name type="scientific">Caulobacter vibrioides</name>
    <name type="common">Caulobacter crescentus</name>
    <dbReference type="NCBI Taxonomy" id="155892"/>
    <lineage>
        <taxon>Bacteria</taxon>
        <taxon>Pseudomonadati</taxon>
        <taxon>Pseudomonadota</taxon>
        <taxon>Alphaproteobacteria</taxon>
        <taxon>Caulobacterales</taxon>
        <taxon>Caulobacteraceae</taxon>
        <taxon>Caulobacter</taxon>
    </lineage>
</organism>
<dbReference type="CDD" id="cd00038">
    <property type="entry name" value="CAP_ED"/>
    <property type="match status" value="1"/>
</dbReference>
<reference evidence="7 8" key="1">
    <citation type="submission" date="2017-03" db="EMBL/GenBank/DDBJ databases">
        <title>Lifting the veil on microbial sulfur biogeochemistry in mining wastewaters.</title>
        <authorList>
            <person name="Kantor R.S."/>
            <person name="Colenbrander Nelson T."/>
            <person name="Marshall S."/>
            <person name="Bennett D."/>
            <person name="Apte S."/>
            <person name="Camacho D."/>
            <person name="Thomas B.C."/>
            <person name="Warren L.A."/>
            <person name="Banfield J.F."/>
        </authorList>
    </citation>
    <scope>NUCLEOTIDE SEQUENCE [LARGE SCALE GENOMIC DNA]</scope>
    <source>
        <strain evidence="7">32-67-7</strain>
    </source>
</reference>
<keyword evidence="1" id="KW-0805">Transcription regulation</keyword>
<evidence type="ECO:0000256" key="4">
    <source>
        <dbReference type="SAM" id="MobiDB-lite"/>
    </source>
</evidence>
<feature type="domain" description="HTH crp-type" evidence="6">
    <location>
        <begin position="149"/>
        <end position="217"/>
    </location>
</feature>
<evidence type="ECO:0000313" key="7">
    <source>
        <dbReference type="EMBL" id="OYX05095.1"/>
    </source>
</evidence>
<dbReference type="SMART" id="SM00419">
    <property type="entry name" value="HTH_CRP"/>
    <property type="match status" value="1"/>
</dbReference>
<gene>
    <name evidence="7" type="ORF">B7Z12_04565</name>
</gene>
<dbReference type="InterPro" id="IPR014710">
    <property type="entry name" value="RmlC-like_jellyroll"/>
</dbReference>
<dbReference type="PANTHER" id="PTHR24567:SF74">
    <property type="entry name" value="HTH-TYPE TRANSCRIPTIONAL REGULATOR ARCR"/>
    <property type="match status" value="1"/>
</dbReference>
<dbReference type="InterPro" id="IPR018490">
    <property type="entry name" value="cNMP-bd_dom_sf"/>
</dbReference>
<sequence length="260" mass="28170">MLLKPADRLRLRRLPLFATATEDTFARLARAAFLQRFTGNVLLTAEGELNDFLFVLMEGAVELEGTWHDRDTTLAVLRPLSTFVLASAMLQLPALMTARTIEPSQVLMIPGEPFRDAVRADSALGFAVAEELSGCYSGVVRVLKGIKLRGAQERLANFLVVQQRRQGGGQTLQLPYPKRVLASLLGMTPENLSRAFSALAALGVEVKGATVRLTRPEALLALARPDALIDDQGDATAEANGRADRERSSFTGAEHDASSI</sequence>
<proteinExistence type="predicted"/>
<dbReference type="Gene3D" id="1.10.10.10">
    <property type="entry name" value="Winged helix-like DNA-binding domain superfamily/Winged helix DNA-binding domain"/>
    <property type="match status" value="1"/>
</dbReference>
<evidence type="ECO:0000259" key="6">
    <source>
        <dbReference type="PROSITE" id="PS51063"/>
    </source>
</evidence>
<dbReference type="GO" id="GO:0003700">
    <property type="term" value="F:DNA-binding transcription factor activity"/>
    <property type="evidence" value="ECO:0007669"/>
    <property type="project" value="TreeGrafter"/>
</dbReference>
<evidence type="ECO:0000256" key="3">
    <source>
        <dbReference type="ARBA" id="ARBA00023163"/>
    </source>
</evidence>
<name>A0A258DAX3_CAUVI</name>
<comment type="caution">
    <text evidence="7">The sequence shown here is derived from an EMBL/GenBank/DDBJ whole genome shotgun (WGS) entry which is preliminary data.</text>
</comment>
<protein>
    <submittedName>
        <fullName evidence="7">Transcriptional regulator</fullName>
    </submittedName>
</protein>
<dbReference type="SUPFAM" id="SSF46785">
    <property type="entry name" value="Winged helix' DNA-binding domain"/>
    <property type="match status" value="1"/>
</dbReference>